<gene>
    <name evidence="1" type="ORF">BHE90_010164</name>
</gene>
<dbReference type="EMBL" id="MIKF01000188">
    <property type="protein sequence ID" value="RTE75371.1"/>
    <property type="molecule type" value="Genomic_DNA"/>
</dbReference>
<sequence length="103" mass="11903">MLIKLHQLSLNFSRKFRARCLSLKPPLPTLNLQLEFCHRPSFKCPPTSVSRRDSVTPEEGCFGLKHRLRSRLCLHGSAMDMFYERLVYHSTNKSRVLGSNASR</sequence>
<accession>A0A430LI44</accession>
<reference evidence="1 2" key="1">
    <citation type="submission" date="2017-06" db="EMBL/GenBank/DDBJ databases">
        <title>Comparative genomic analysis of Ambrosia Fusariam Clade fungi.</title>
        <authorList>
            <person name="Stajich J.E."/>
            <person name="Carrillo J."/>
            <person name="Kijimoto T."/>
            <person name="Eskalen A."/>
            <person name="O'Donnell K."/>
            <person name="Kasson M."/>
        </authorList>
    </citation>
    <scope>NUCLEOTIDE SEQUENCE [LARGE SCALE GENOMIC DNA]</scope>
    <source>
        <strain evidence="1 2">UCR1854</strain>
    </source>
</reference>
<comment type="caution">
    <text evidence="1">The sequence shown here is derived from an EMBL/GenBank/DDBJ whole genome shotgun (WGS) entry which is preliminary data.</text>
</comment>
<evidence type="ECO:0000313" key="1">
    <source>
        <dbReference type="EMBL" id="RTE75371.1"/>
    </source>
</evidence>
<proteinExistence type="predicted"/>
<dbReference type="Proteomes" id="UP000287124">
    <property type="component" value="Unassembled WGS sequence"/>
</dbReference>
<dbReference type="AlphaFoldDB" id="A0A430LI44"/>
<protein>
    <submittedName>
        <fullName evidence="1">Uncharacterized protein</fullName>
    </submittedName>
</protein>
<keyword evidence="2" id="KW-1185">Reference proteome</keyword>
<evidence type="ECO:0000313" key="2">
    <source>
        <dbReference type="Proteomes" id="UP000287124"/>
    </source>
</evidence>
<name>A0A430LI44_9HYPO</name>
<organism evidence="1 2">
    <name type="scientific">Fusarium euwallaceae</name>
    <dbReference type="NCBI Taxonomy" id="1147111"/>
    <lineage>
        <taxon>Eukaryota</taxon>
        <taxon>Fungi</taxon>
        <taxon>Dikarya</taxon>
        <taxon>Ascomycota</taxon>
        <taxon>Pezizomycotina</taxon>
        <taxon>Sordariomycetes</taxon>
        <taxon>Hypocreomycetidae</taxon>
        <taxon>Hypocreales</taxon>
        <taxon>Nectriaceae</taxon>
        <taxon>Fusarium</taxon>
        <taxon>Fusarium solani species complex</taxon>
    </lineage>
</organism>